<evidence type="ECO:0000256" key="2">
    <source>
        <dbReference type="PROSITE-ProRule" id="PRU00169"/>
    </source>
</evidence>
<dbReference type="EMBL" id="CP025704">
    <property type="protein sequence ID" value="AUN97156.1"/>
    <property type="molecule type" value="Genomic_DNA"/>
</dbReference>
<dbReference type="KEGG" id="bsto:C0V70_03335"/>
<dbReference type="InterPro" id="IPR011006">
    <property type="entry name" value="CheY-like_superfamily"/>
</dbReference>
<accession>A0A2K9NNQ9</accession>
<dbReference type="SMART" id="SM00448">
    <property type="entry name" value="REC"/>
    <property type="match status" value="1"/>
</dbReference>
<evidence type="ECO:0000256" key="1">
    <source>
        <dbReference type="ARBA" id="ARBA00022553"/>
    </source>
</evidence>
<dbReference type="InterPro" id="IPR001789">
    <property type="entry name" value="Sig_transdc_resp-reg_receiver"/>
</dbReference>
<proteinExistence type="predicted"/>
<dbReference type="Proteomes" id="UP000235584">
    <property type="component" value="Chromosome"/>
</dbReference>
<organism evidence="3 4">
    <name type="scientific">Bacteriovorax stolpii</name>
    <name type="common">Bdellovibrio stolpii</name>
    <dbReference type="NCBI Taxonomy" id="960"/>
    <lineage>
        <taxon>Bacteria</taxon>
        <taxon>Pseudomonadati</taxon>
        <taxon>Bdellovibrionota</taxon>
        <taxon>Bacteriovoracia</taxon>
        <taxon>Bacteriovoracales</taxon>
        <taxon>Bacteriovoracaceae</taxon>
        <taxon>Bacteriovorax</taxon>
    </lineage>
</organism>
<keyword evidence="4" id="KW-1185">Reference proteome</keyword>
<reference evidence="3 4" key="1">
    <citation type="submission" date="2018-01" db="EMBL/GenBank/DDBJ databases">
        <title>Complete genome sequence of Bacteriovorax stolpii DSM12778.</title>
        <authorList>
            <person name="Tang B."/>
            <person name="Chang J."/>
        </authorList>
    </citation>
    <scope>NUCLEOTIDE SEQUENCE [LARGE SCALE GENOMIC DNA]</scope>
    <source>
        <strain evidence="3 4">DSM 12778</strain>
    </source>
</reference>
<dbReference type="PROSITE" id="PS50110">
    <property type="entry name" value="RESPONSE_REGULATORY"/>
    <property type="match status" value="1"/>
</dbReference>
<name>A0A2K9NNQ9_BACTC</name>
<dbReference type="RefSeq" id="WP_102242451.1">
    <property type="nucleotide sequence ID" value="NZ_CP025704.1"/>
</dbReference>
<dbReference type="SUPFAM" id="SSF52172">
    <property type="entry name" value="CheY-like"/>
    <property type="match status" value="1"/>
</dbReference>
<gene>
    <name evidence="3" type="ORF">C0V70_03335</name>
</gene>
<protein>
    <submittedName>
        <fullName evidence="3">Uncharacterized protein</fullName>
    </submittedName>
</protein>
<dbReference type="InterPro" id="IPR050595">
    <property type="entry name" value="Bact_response_regulator"/>
</dbReference>
<evidence type="ECO:0000313" key="3">
    <source>
        <dbReference type="EMBL" id="AUN97156.1"/>
    </source>
</evidence>
<sequence>MAIIKEQTFKILIASENMNFRNILAGKLRMLENFEVEFATGGFHLLHLLEHKKDYNMIICNEDMNDMSAQEIISLVRIEKAKAELPILFISKNGSEEEICDMVFMGANDYIVQTANFQPILERAQKYLHQMKANAA</sequence>
<dbReference type="Gene3D" id="3.40.50.2300">
    <property type="match status" value="1"/>
</dbReference>
<evidence type="ECO:0000313" key="4">
    <source>
        <dbReference type="Proteomes" id="UP000235584"/>
    </source>
</evidence>
<dbReference type="PANTHER" id="PTHR44591:SF3">
    <property type="entry name" value="RESPONSE REGULATORY DOMAIN-CONTAINING PROTEIN"/>
    <property type="match status" value="1"/>
</dbReference>
<dbReference type="AlphaFoldDB" id="A0A2K9NNQ9"/>
<keyword evidence="1" id="KW-0597">Phosphoprotein</keyword>
<dbReference type="GO" id="GO:0000160">
    <property type="term" value="P:phosphorelay signal transduction system"/>
    <property type="evidence" value="ECO:0007669"/>
    <property type="project" value="InterPro"/>
</dbReference>
<comment type="caution">
    <text evidence="2">Lacks conserved residue(s) required for the propagation of feature annotation.</text>
</comment>
<dbReference type="PANTHER" id="PTHR44591">
    <property type="entry name" value="STRESS RESPONSE REGULATOR PROTEIN 1"/>
    <property type="match status" value="1"/>
</dbReference>
<dbReference type="Pfam" id="PF00072">
    <property type="entry name" value="Response_reg"/>
    <property type="match status" value="1"/>
</dbReference>